<dbReference type="SFLD" id="SFLDG01135">
    <property type="entry name" value="C1.5.6:_HAD__Beta-PGM__Phospha"/>
    <property type="match status" value="1"/>
</dbReference>
<dbReference type="InterPro" id="IPR041492">
    <property type="entry name" value="HAD_2"/>
</dbReference>
<dbReference type="GO" id="GO:0008967">
    <property type="term" value="F:phosphoglycolate phosphatase activity"/>
    <property type="evidence" value="ECO:0007669"/>
    <property type="project" value="TreeGrafter"/>
</dbReference>
<evidence type="ECO:0000313" key="3">
    <source>
        <dbReference type="EMBL" id="RLL48455.1"/>
    </source>
</evidence>
<dbReference type="Pfam" id="PF13419">
    <property type="entry name" value="HAD_2"/>
    <property type="match status" value="1"/>
</dbReference>
<dbReference type="InterPro" id="IPR023198">
    <property type="entry name" value="PGP-like_dom2"/>
</dbReference>
<dbReference type="SFLD" id="SFLDG01129">
    <property type="entry name" value="C1.5:_HAD__Beta-PGM__Phosphata"/>
    <property type="match status" value="1"/>
</dbReference>
<organism evidence="3 4">
    <name type="scientific">Oceanobacillus piezotolerans</name>
    <dbReference type="NCBI Taxonomy" id="2448030"/>
    <lineage>
        <taxon>Bacteria</taxon>
        <taxon>Bacillati</taxon>
        <taxon>Bacillota</taxon>
        <taxon>Bacilli</taxon>
        <taxon>Bacillales</taxon>
        <taxon>Bacillaceae</taxon>
        <taxon>Oceanobacillus</taxon>
    </lineage>
</organism>
<dbReference type="GO" id="GO:0005829">
    <property type="term" value="C:cytosol"/>
    <property type="evidence" value="ECO:0007669"/>
    <property type="project" value="TreeGrafter"/>
</dbReference>
<dbReference type="RefSeq" id="WP_121521609.1">
    <property type="nucleotide sequence ID" value="NZ_RCHR01000001.1"/>
</dbReference>
<dbReference type="Proteomes" id="UP000270219">
    <property type="component" value="Unassembled WGS sequence"/>
</dbReference>
<dbReference type="Gene3D" id="3.40.50.1000">
    <property type="entry name" value="HAD superfamily/HAD-like"/>
    <property type="match status" value="1"/>
</dbReference>
<keyword evidence="2" id="KW-0460">Magnesium</keyword>
<dbReference type="PANTHER" id="PTHR43434">
    <property type="entry name" value="PHOSPHOGLYCOLATE PHOSPHATASE"/>
    <property type="match status" value="1"/>
</dbReference>
<dbReference type="InterPro" id="IPR036412">
    <property type="entry name" value="HAD-like_sf"/>
</dbReference>
<evidence type="ECO:0000313" key="4">
    <source>
        <dbReference type="Proteomes" id="UP000270219"/>
    </source>
</evidence>
<accession>A0A498DFY4</accession>
<proteinExistence type="predicted"/>
<name>A0A498DFY4_9BACI</name>
<gene>
    <name evidence="3" type="ORF">D8M04_04120</name>
</gene>
<sequence>MKNYIFDFDGTLADSKLCSVIATQSAFKEFGLNVPSTEQIEHFMGIPIEVSFKEMTDYVFTDESFNYLLQIFRNHYKANEIESLVVFPNIPELLSELKAEDRQLFVVSSKKTDVLIRNLQKLNIDTYFKDIIGSDKVKHYKPHPDGVLKIVKLYDLIIEETVMIGDAIFDLQMAKSANVASCGVTWGSHKREKLLEEEPTFLIDEVNQLLQLEDFRLKKVDGYLNSLSSI</sequence>
<dbReference type="PANTHER" id="PTHR43434:SF26">
    <property type="entry name" value="PYROPHOSPHATASE PPAX"/>
    <property type="match status" value="1"/>
</dbReference>
<dbReference type="NCBIfam" id="TIGR01549">
    <property type="entry name" value="HAD-SF-IA-v1"/>
    <property type="match status" value="1"/>
</dbReference>
<dbReference type="EMBL" id="RCHR01000001">
    <property type="protein sequence ID" value="RLL48455.1"/>
    <property type="molecule type" value="Genomic_DNA"/>
</dbReference>
<dbReference type="FunFam" id="3.40.50.1000:FF:000022">
    <property type="entry name" value="Phosphoglycolate phosphatase"/>
    <property type="match status" value="1"/>
</dbReference>
<dbReference type="AlphaFoldDB" id="A0A498DFY4"/>
<evidence type="ECO:0000256" key="2">
    <source>
        <dbReference type="ARBA" id="ARBA00022842"/>
    </source>
</evidence>
<dbReference type="OrthoDB" id="9792518at2"/>
<dbReference type="SFLD" id="SFLDS00003">
    <property type="entry name" value="Haloacid_Dehalogenase"/>
    <property type="match status" value="1"/>
</dbReference>
<protein>
    <submittedName>
        <fullName evidence="3">HAD family hydrolase</fullName>
    </submittedName>
</protein>
<comment type="caution">
    <text evidence="3">The sequence shown here is derived from an EMBL/GenBank/DDBJ whole genome shotgun (WGS) entry which is preliminary data.</text>
</comment>
<dbReference type="GO" id="GO:0006281">
    <property type="term" value="P:DNA repair"/>
    <property type="evidence" value="ECO:0007669"/>
    <property type="project" value="TreeGrafter"/>
</dbReference>
<keyword evidence="4" id="KW-1185">Reference proteome</keyword>
<reference evidence="3 4" key="1">
    <citation type="submission" date="2018-10" db="EMBL/GenBank/DDBJ databases">
        <title>Oceanobacillus sp. YLB-02 draft genome.</title>
        <authorList>
            <person name="Yu L."/>
        </authorList>
    </citation>
    <scope>NUCLEOTIDE SEQUENCE [LARGE SCALE GENOMIC DNA]</scope>
    <source>
        <strain evidence="3 4">YLB-02</strain>
    </source>
</reference>
<dbReference type="Gene3D" id="1.10.150.240">
    <property type="entry name" value="Putative phosphatase, domain 2"/>
    <property type="match status" value="1"/>
</dbReference>
<keyword evidence="1 3" id="KW-0378">Hydrolase</keyword>
<evidence type="ECO:0000256" key="1">
    <source>
        <dbReference type="ARBA" id="ARBA00022801"/>
    </source>
</evidence>
<dbReference type="SUPFAM" id="SSF56784">
    <property type="entry name" value="HAD-like"/>
    <property type="match status" value="1"/>
</dbReference>
<dbReference type="InterPro" id="IPR050155">
    <property type="entry name" value="HAD-like_hydrolase_sf"/>
</dbReference>
<dbReference type="InterPro" id="IPR023214">
    <property type="entry name" value="HAD_sf"/>
</dbReference>
<dbReference type="InterPro" id="IPR006439">
    <property type="entry name" value="HAD-SF_hydro_IA"/>
</dbReference>